<protein>
    <recommendedName>
        <fullName evidence="3">Maturase K</fullName>
    </recommendedName>
</protein>
<dbReference type="PANTHER" id="PTHR13230">
    <property type="entry name" value="GENERAL TRANSCRIPTION FACTOR IIIC, POLYPEPTIDE 5"/>
    <property type="match status" value="1"/>
</dbReference>
<dbReference type="EMBL" id="CAWUPB010000058">
    <property type="protein sequence ID" value="CAK7322964.1"/>
    <property type="molecule type" value="Genomic_DNA"/>
</dbReference>
<gene>
    <name evidence="1" type="ORF">DCAF_LOCUS578</name>
</gene>
<keyword evidence="2" id="KW-1185">Reference proteome</keyword>
<dbReference type="InterPro" id="IPR040454">
    <property type="entry name" value="TF_IIIC_Tfc1/Sfc1"/>
</dbReference>
<dbReference type="GO" id="GO:0001002">
    <property type="term" value="F:RNA polymerase III type 1 promoter sequence-specific DNA binding"/>
    <property type="evidence" value="ECO:0007669"/>
    <property type="project" value="TreeGrafter"/>
</dbReference>
<organism evidence="1 2">
    <name type="scientific">Dovyalis caffra</name>
    <dbReference type="NCBI Taxonomy" id="77055"/>
    <lineage>
        <taxon>Eukaryota</taxon>
        <taxon>Viridiplantae</taxon>
        <taxon>Streptophyta</taxon>
        <taxon>Embryophyta</taxon>
        <taxon>Tracheophyta</taxon>
        <taxon>Spermatophyta</taxon>
        <taxon>Magnoliopsida</taxon>
        <taxon>eudicotyledons</taxon>
        <taxon>Gunneridae</taxon>
        <taxon>Pentapetalae</taxon>
        <taxon>rosids</taxon>
        <taxon>fabids</taxon>
        <taxon>Malpighiales</taxon>
        <taxon>Salicaceae</taxon>
        <taxon>Flacourtieae</taxon>
        <taxon>Dovyalis</taxon>
    </lineage>
</organism>
<dbReference type="PANTHER" id="PTHR13230:SF5">
    <property type="entry name" value="GENERAL TRANSCRIPTION FACTOR 3C POLYPEPTIDE 5"/>
    <property type="match status" value="1"/>
</dbReference>
<dbReference type="AlphaFoldDB" id="A0AAV1QQH1"/>
<dbReference type="GO" id="GO:0001003">
    <property type="term" value="F:RNA polymerase III type 2 promoter sequence-specific DNA binding"/>
    <property type="evidence" value="ECO:0007669"/>
    <property type="project" value="TreeGrafter"/>
</dbReference>
<sequence length="134" mass="15442">MNRSDNKGRVSGLIPSNKGFVVHYQGYPSSTSRAIQNLRGSESILKEVLFRRASLLSRIPEACYFKGMANYRHFVPVHADIGKRKRKNCSEMEEPYFQRKCGLMDLDLKDVMMLLPPLFSIKYVPKYCNFTLAE</sequence>
<evidence type="ECO:0000313" key="2">
    <source>
        <dbReference type="Proteomes" id="UP001314170"/>
    </source>
</evidence>
<comment type="caution">
    <text evidence="1">The sequence shown here is derived from an EMBL/GenBank/DDBJ whole genome shotgun (WGS) entry which is preliminary data.</text>
</comment>
<evidence type="ECO:0008006" key="3">
    <source>
        <dbReference type="Google" id="ProtNLM"/>
    </source>
</evidence>
<dbReference type="GO" id="GO:0000127">
    <property type="term" value="C:transcription factor TFIIIC complex"/>
    <property type="evidence" value="ECO:0007669"/>
    <property type="project" value="InterPro"/>
</dbReference>
<evidence type="ECO:0000313" key="1">
    <source>
        <dbReference type="EMBL" id="CAK7322964.1"/>
    </source>
</evidence>
<dbReference type="GO" id="GO:0006384">
    <property type="term" value="P:transcription initiation at RNA polymerase III promoter"/>
    <property type="evidence" value="ECO:0007669"/>
    <property type="project" value="InterPro"/>
</dbReference>
<name>A0AAV1QQH1_9ROSI</name>
<accession>A0AAV1QQH1</accession>
<proteinExistence type="predicted"/>
<dbReference type="Proteomes" id="UP001314170">
    <property type="component" value="Unassembled WGS sequence"/>
</dbReference>
<reference evidence="1 2" key="1">
    <citation type="submission" date="2024-01" db="EMBL/GenBank/DDBJ databases">
        <authorList>
            <person name="Waweru B."/>
        </authorList>
    </citation>
    <scope>NUCLEOTIDE SEQUENCE [LARGE SCALE GENOMIC DNA]</scope>
</reference>